<comment type="caution">
    <text evidence="1">The sequence shown here is derived from an EMBL/GenBank/DDBJ whole genome shotgun (WGS) entry which is preliminary data.</text>
</comment>
<dbReference type="AlphaFoldDB" id="A0A3M7RA39"/>
<sequence length="87" mass="10458">MNFVDFIYFGINKQLDYIEDCKKTEKKNIGIIIKEVEKVRVIKKFDFTANELDRLWLKYLINLFKIVLESSGFKSKNLYTQKKNEID</sequence>
<keyword evidence="2" id="KW-1185">Reference proteome</keyword>
<dbReference type="EMBL" id="REGN01003862">
    <property type="protein sequence ID" value="RNA20396.1"/>
    <property type="molecule type" value="Genomic_DNA"/>
</dbReference>
<evidence type="ECO:0000313" key="2">
    <source>
        <dbReference type="Proteomes" id="UP000276133"/>
    </source>
</evidence>
<accession>A0A3M7RA39</accession>
<gene>
    <name evidence="1" type="ORF">BpHYR1_007973</name>
</gene>
<organism evidence="1 2">
    <name type="scientific">Brachionus plicatilis</name>
    <name type="common">Marine rotifer</name>
    <name type="synonym">Brachionus muelleri</name>
    <dbReference type="NCBI Taxonomy" id="10195"/>
    <lineage>
        <taxon>Eukaryota</taxon>
        <taxon>Metazoa</taxon>
        <taxon>Spiralia</taxon>
        <taxon>Gnathifera</taxon>
        <taxon>Rotifera</taxon>
        <taxon>Eurotatoria</taxon>
        <taxon>Monogononta</taxon>
        <taxon>Pseudotrocha</taxon>
        <taxon>Ploima</taxon>
        <taxon>Brachionidae</taxon>
        <taxon>Brachionus</taxon>
    </lineage>
</organism>
<reference evidence="1 2" key="1">
    <citation type="journal article" date="2018" name="Sci. Rep.">
        <title>Genomic signatures of local adaptation to the degree of environmental predictability in rotifers.</title>
        <authorList>
            <person name="Franch-Gras L."/>
            <person name="Hahn C."/>
            <person name="Garcia-Roger E.M."/>
            <person name="Carmona M.J."/>
            <person name="Serra M."/>
            <person name="Gomez A."/>
        </authorList>
    </citation>
    <scope>NUCLEOTIDE SEQUENCE [LARGE SCALE GENOMIC DNA]</scope>
    <source>
        <strain evidence="1">HYR1</strain>
    </source>
</reference>
<evidence type="ECO:0000313" key="1">
    <source>
        <dbReference type="EMBL" id="RNA20396.1"/>
    </source>
</evidence>
<dbReference type="Proteomes" id="UP000276133">
    <property type="component" value="Unassembled WGS sequence"/>
</dbReference>
<protein>
    <submittedName>
        <fullName evidence="1">Uncharacterized protein</fullName>
    </submittedName>
</protein>
<proteinExistence type="predicted"/>
<name>A0A3M7RA39_BRAPC</name>